<evidence type="ECO:0000313" key="6">
    <source>
        <dbReference type="Proteomes" id="UP001551695"/>
    </source>
</evidence>
<evidence type="ECO:0000256" key="1">
    <source>
        <dbReference type="ARBA" id="ARBA00023015"/>
    </source>
</evidence>
<keyword evidence="1" id="KW-0805">Transcription regulation</keyword>
<comment type="caution">
    <text evidence="5">The sequence shown here is derived from an EMBL/GenBank/DDBJ whole genome shotgun (WGS) entry which is preliminary data.</text>
</comment>
<feature type="domain" description="HTH araC/xylS-type" evidence="4">
    <location>
        <begin position="212"/>
        <end position="311"/>
    </location>
</feature>
<evidence type="ECO:0000259" key="4">
    <source>
        <dbReference type="PROSITE" id="PS01124"/>
    </source>
</evidence>
<dbReference type="Proteomes" id="UP001551695">
    <property type="component" value="Unassembled WGS sequence"/>
</dbReference>
<dbReference type="SUPFAM" id="SSF46689">
    <property type="entry name" value="Homeodomain-like"/>
    <property type="match status" value="1"/>
</dbReference>
<dbReference type="SMART" id="SM00342">
    <property type="entry name" value="HTH_ARAC"/>
    <property type="match status" value="1"/>
</dbReference>
<dbReference type="PANTHER" id="PTHR46796">
    <property type="entry name" value="HTH-TYPE TRANSCRIPTIONAL ACTIVATOR RHAS-RELATED"/>
    <property type="match status" value="1"/>
</dbReference>
<protein>
    <submittedName>
        <fullName evidence="5">AraC family transcriptional regulator</fullName>
    </submittedName>
</protein>
<dbReference type="InterPro" id="IPR009057">
    <property type="entry name" value="Homeodomain-like_sf"/>
</dbReference>
<dbReference type="PROSITE" id="PS00041">
    <property type="entry name" value="HTH_ARAC_FAMILY_1"/>
    <property type="match status" value="1"/>
</dbReference>
<organism evidence="5 6">
    <name type="scientific">Nocardia aurea</name>
    <dbReference type="NCBI Taxonomy" id="2144174"/>
    <lineage>
        <taxon>Bacteria</taxon>
        <taxon>Bacillati</taxon>
        <taxon>Actinomycetota</taxon>
        <taxon>Actinomycetes</taxon>
        <taxon>Mycobacteriales</taxon>
        <taxon>Nocardiaceae</taxon>
        <taxon>Nocardia</taxon>
    </lineage>
</organism>
<evidence type="ECO:0000256" key="2">
    <source>
        <dbReference type="ARBA" id="ARBA00023125"/>
    </source>
</evidence>
<dbReference type="RefSeq" id="WP_357785131.1">
    <property type="nucleotide sequence ID" value="NZ_JBFAKC010000007.1"/>
</dbReference>
<dbReference type="InterPro" id="IPR050204">
    <property type="entry name" value="AraC_XylS_family_regulators"/>
</dbReference>
<sequence length="319" mass="34677">MALLLDVSKARPYDPAALRAALREAGLPDTVSVTPLPRTSPRIRLHQWDLGDGTALMRLESTGIAAARTAVRGGAAPVARMAVAVLSPGDWTLTHQGTVIGPSPGEPTLVAVDHATPFDFRRGGTGTVLVVHFDCARLMLSDRTTARAVRGLRPDNALYDLVRTYLPQLATVASTSAEMLPELNTMTIDLIRALLVNAAEAADSDPEPDMIARIRRFVEDNLDDPALCADSIAVAHSISTRQLYKLWSRTGIGLSDFVIGRRLERARVTLRTHRHLTIAAVARRHGFNDATHFTHRFRAAYSATPSEWRNAEITAVSAQ</sequence>
<gene>
    <name evidence="5" type="ORF">AB0I48_18415</name>
</gene>
<accession>A0ABV3FVU5</accession>
<name>A0ABV3FVU5_9NOCA</name>
<dbReference type="PANTHER" id="PTHR46796:SF6">
    <property type="entry name" value="ARAC SUBFAMILY"/>
    <property type="match status" value="1"/>
</dbReference>
<dbReference type="InterPro" id="IPR018062">
    <property type="entry name" value="HTH_AraC-typ_CS"/>
</dbReference>
<proteinExistence type="predicted"/>
<dbReference type="EMBL" id="JBFAKC010000007">
    <property type="protein sequence ID" value="MEV0709539.1"/>
    <property type="molecule type" value="Genomic_DNA"/>
</dbReference>
<evidence type="ECO:0000313" key="5">
    <source>
        <dbReference type="EMBL" id="MEV0709539.1"/>
    </source>
</evidence>
<reference evidence="5 6" key="1">
    <citation type="submission" date="2024-06" db="EMBL/GenBank/DDBJ databases">
        <title>The Natural Products Discovery Center: Release of the First 8490 Sequenced Strains for Exploring Actinobacteria Biosynthetic Diversity.</title>
        <authorList>
            <person name="Kalkreuter E."/>
            <person name="Kautsar S.A."/>
            <person name="Yang D."/>
            <person name="Bader C.D."/>
            <person name="Teijaro C.N."/>
            <person name="Fluegel L."/>
            <person name="Davis C.M."/>
            <person name="Simpson J.R."/>
            <person name="Lauterbach L."/>
            <person name="Steele A.D."/>
            <person name="Gui C."/>
            <person name="Meng S."/>
            <person name="Li G."/>
            <person name="Viehrig K."/>
            <person name="Ye F."/>
            <person name="Su P."/>
            <person name="Kiefer A.F."/>
            <person name="Nichols A."/>
            <person name="Cepeda A.J."/>
            <person name="Yan W."/>
            <person name="Fan B."/>
            <person name="Jiang Y."/>
            <person name="Adhikari A."/>
            <person name="Zheng C.-J."/>
            <person name="Schuster L."/>
            <person name="Cowan T.M."/>
            <person name="Smanski M.J."/>
            <person name="Chevrette M.G."/>
            <person name="De Carvalho L.P.S."/>
            <person name="Shen B."/>
        </authorList>
    </citation>
    <scope>NUCLEOTIDE SEQUENCE [LARGE SCALE GENOMIC DNA]</scope>
    <source>
        <strain evidence="5 6">NPDC050403</strain>
    </source>
</reference>
<dbReference type="PROSITE" id="PS01124">
    <property type="entry name" value="HTH_ARAC_FAMILY_2"/>
    <property type="match status" value="1"/>
</dbReference>
<keyword evidence="3" id="KW-0804">Transcription</keyword>
<dbReference type="Pfam" id="PF12833">
    <property type="entry name" value="HTH_18"/>
    <property type="match status" value="1"/>
</dbReference>
<evidence type="ECO:0000256" key="3">
    <source>
        <dbReference type="ARBA" id="ARBA00023163"/>
    </source>
</evidence>
<keyword evidence="6" id="KW-1185">Reference proteome</keyword>
<keyword evidence="2" id="KW-0238">DNA-binding</keyword>
<dbReference type="InterPro" id="IPR018060">
    <property type="entry name" value="HTH_AraC"/>
</dbReference>
<dbReference type="Gene3D" id="1.10.10.60">
    <property type="entry name" value="Homeodomain-like"/>
    <property type="match status" value="1"/>
</dbReference>